<organism evidence="3">
    <name type="scientific">Schizophyllum commune (strain H4-8 / FGSC 9210)</name>
    <name type="common">Split gill fungus</name>
    <dbReference type="NCBI Taxonomy" id="578458"/>
    <lineage>
        <taxon>Eukaryota</taxon>
        <taxon>Fungi</taxon>
        <taxon>Dikarya</taxon>
        <taxon>Basidiomycota</taxon>
        <taxon>Agaricomycotina</taxon>
        <taxon>Agaricomycetes</taxon>
        <taxon>Agaricomycetidae</taxon>
        <taxon>Agaricales</taxon>
        <taxon>Schizophyllaceae</taxon>
        <taxon>Schizophyllum</taxon>
    </lineage>
</organism>
<proteinExistence type="predicted"/>
<name>D8QEX9_SCHCM</name>
<feature type="region of interest" description="Disordered" evidence="1">
    <location>
        <begin position="158"/>
        <end position="182"/>
    </location>
</feature>
<dbReference type="AlphaFoldDB" id="D8QEX9"/>
<accession>D8QEX9</accession>
<evidence type="ECO:0000313" key="3">
    <source>
        <dbReference type="Proteomes" id="UP000007431"/>
    </source>
</evidence>
<keyword evidence="3" id="KW-1185">Reference proteome</keyword>
<evidence type="ECO:0000313" key="2">
    <source>
        <dbReference type="EMBL" id="EFI93317.1"/>
    </source>
</evidence>
<dbReference type="InParanoid" id="D8QEX9"/>
<protein>
    <submittedName>
        <fullName evidence="2">Expressed protein</fullName>
    </submittedName>
</protein>
<dbReference type="Proteomes" id="UP000007431">
    <property type="component" value="Unassembled WGS sequence"/>
</dbReference>
<gene>
    <name evidence="2" type="ORF">SCHCODRAFT_258326</name>
</gene>
<evidence type="ECO:0000256" key="1">
    <source>
        <dbReference type="SAM" id="MobiDB-lite"/>
    </source>
</evidence>
<dbReference type="HOGENOM" id="CLU_469423_0_0_1"/>
<dbReference type="VEuPathDB" id="FungiDB:SCHCODRAFT_02638015"/>
<dbReference type="SUPFAM" id="SSF81383">
    <property type="entry name" value="F-box domain"/>
    <property type="match status" value="1"/>
</dbReference>
<dbReference type="EMBL" id="GL377311">
    <property type="protein sequence ID" value="EFI93317.1"/>
    <property type="molecule type" value="Genomic_DNA"/>
</dbReference>
<reference evidence="2 3" key="1">
    <citation type="journal article" date="2010" name="Nat. Biotechnol.">
        <title>Genome sequence of the model mushroom Schizophyllum commune.</title>
        <authorList>
            <person name="Ohm R.A."/>
            <person name="de Jong J.F."/>
            <person name="Lugones L.G."/>
            <person name="Aerts A."/>
            <person name="Kothe E."/>
            <person name="Stajich J.E."/>
            <person name="de Vries R.P."/>
            <person name="Record E."/>
            <person name="Levasseur A."/>
            <person name="Baker S.E."/>
            <person name="Bartholomew K.A."/>
            <person name="Coutinho P.M."/>
            <person name="Erdmann S."/>
            <person name="Fowler T.J."/>
            <person name="Gathman A.C."/>
            <person name="Lombard V."/>
            <person name="Henrissat B."/>
            <person name="Knabe N."/>
            <person name="Kuees U."/>
            <person name="Lilly W.W."/>
            <person name="Lindquist E."/>
            <person name="Lucas S."/>
            <person name="Magnuson J.K."/>
            <person name="Piumi F."/>
            <person name="Raudaskoski M."/>
            <person name="Salamov A."/>
            <person name="Schmutz J."/>
            <person name="Schwarze F.W.M.R."/>
            <person name="vanKuyk P.A."/>
            <person name="Horton J.S."/>
            <person name="Grigoriev I.V."/>
            <person name="Woesten H.A.B."/>
        </authorList>
    </citation>
    <scope>NUCLEOTIDE SEQUENCE [LARGE SCALE GENOMIC DNA]</scope>
    <source>
        <strain evidence="3">H4-8 / FGSC 9210</strain>
    </source>
</reference>
<sequence length="581" mass="63966">MAERHSNALTGLSPSLLLNLMAQMQPEDIISLRQTCKTLQAATNHRAAWTAALERTGFANKIFGPTFDVSSMSLEALERAATAPFRFFRLLTRKGRIGEDIEEFEDRMDRLYGEILGGKMPRYSPLESEKEMTPFRTHRLRLPPLPAELAAMLANQPVMPQPTNTRKPSKKGKAPPPAPSKEDEFRNVLLIPGGRFLLTCSRLFIHIWDLKGASSKVPLFSMQIKDILGLSAHPEALNYTFELKECTRTSQANSFRFIAAMTPLPSLGRPQVKKLHPGGVEVRVVRRLGYDAEDTPRIHIVSDAVVAFSAKKVVALWNFTNNTAAAWEAFDSNTVIGMHLTPTHILTITEMGDLAINRWPAFAPCPPNALPTFVEPKCDYYLSIYRGDISATYAAPRPWFYEPHASPTFDSFGDERISRWTLECIVSNYGKKTTLPPIMPAVHGVVKTKGFSLEGENFEGRVCATYSPSVDGSHVVLPYDQGGVIGYAAYAFEDTGDDAGANKPLAYGTLTPEDGTGAGSRLKMTTSDSFSLCPASGRLCRIEPGGKHITVLDYLKPAPIVLPAGTKPDVPTLRRLINQST</sequence>
<dbReference type="InterPro" id="IPR036047">
    <property type="entry name" value="F-box-like_dom_sf"/>
</dbReference>